<proteinExistence type="predicted"/>
<keyword evidence="3" id="KW-1185">Reference proteome</keyword>
<gene>
    <name evidence="2" type="ORF">SteCoe_25007</name>
</gene>
<evidence type="ECO:0000313" key="2">
    <source>
        <dbReference type="EMBL" id="OMJ75781.1"/>
    </source>
</evidence>
<dbReference type="EMBL" id="MPUH01000669">
    <property type="protein sequence ID" value="OMJ75781.1"/>
    <property type="molecule type" value="Genomic_DNA"/>
</dbReference>
<name>A0A1R2BGA1_9CILI</name>
<sequence length="330" mass="38909">MSCFKSKQVALEEMSIVLNHFESEIQVLEVQKNELKVQYHNRPQDERNIMRDILTMHNEFEKDITKLKTITEGFSKVPPTKNKTTDATEKRFEDVAKMQESIIKFQATVQNLLICKVHYQKQNDDIKNQVEDLEEHINSLQKEFYILQEYDNNDDYIEKYNFLIEECEKLTNIIKFIENKGLRITNELNLNEISELNNDKAKNELKRVIIENDMLKEAIDSCNNTANKTQEDEDLMDYAEVKRCKVELLKEKYKRLQEEIKLMEDFEEEEVGNEDYTNKIRLLDIIISKKNDKSGSVSPRLNAQNKTSMLDDIITRLNKTRTIILPAKGK</sequence>
<dbReference type="AlphaFoldDB" id="A0A1R2BGA1"/>
<evidence type="ECO:0000256" key="1">
    <source>
        <dbReference type="SAM" id="Coils"/>
    </source>
</evidence>
<reference evidence="2 3" key="1">
    <citation type="submission" date="2016-11" db="EMBL/GenBank/DDBJ databases">
        <title>The macronuclear genome of Stentor coeruleus: a giant cell with tiny introns.</title>
        <authorList>
            <person name="Slabodnick M."/>
            <person name="Ruby J.G."/>
            <person name="Reiff S.B."/>
            <person name="Swart E.C."/>
            <person name="Gosai S."/>
            <person name="Prabakaran S."/>
            <person name="Witkowska E."/>
            <person name="Larue G.E."/>
            <person name="Fisher S."/>
            <person name="Freeman R.M."/>
            <person name="Gunawardena J."/>
            <person name="Chu W."/>
            <person name="Stover N.A."/>
            <person name="Gregory B.D."/>
            <person name="Nowacki M."/>
            <person name="Derisi J."/>
            <person name="Roy S.W."/>
            <person name="Marshall W.F."/>
            <person name="Sood P."/>
        </authorList>
    </citation>
    <scope>NUCLEOTIDE SEQUENCE [LARGE SCALE GENOMIC DNA]</scope>
    <source>
        <strain evidence="2">WM001</strain>
    </source>
</reference>
<comment type="caution">
    <text evidence="2">The sequence shown here is derived from an EMBL/GenBank/DDBJ whole genome shotgun (WGS) entry which is preliminary data.</text>
</comment>
<evidence type="ECO:0000313" key="3">
    <source>
        <dbReference type="Proteomes" id="UP000187209"/>
    </source>
</evidence>
<feature type="coiled-coil region" evidence="1">
    <location>
        <begin position="116"/>
        <end position="269"/>
    </location>
</feature>
<organism evidence="2 3">
    <name type="scientific">Stentor coeruleus</name>
    <dbReference type="NCBI Taxonomy" id="5963"/>
    <lineage>
        <taxon>Eukaryota</taxon>
        <taxon>Sar</taxon>
        <taxon>Alveolata</taxon>
        <taxon>Ciliophora</taxon>
        <taxon>Postciliodesmatophora</taxon>
        <taxon>Heterotrichea</taxon>
        <taxon>Heterotrichida</taxon>
        <taxon>Stentoridae</taxon>
        <taxon>Stentor</taxon>
    </lineage>
</organism>
<keyword evidence="1" id="KW-0175">Coiled coil</keyword>
<protein>
    <submittedName>
        <fullName evidence="2">Uncharacterized protein</fullName>
    </submittedName>
</protein>
<accession>A0A1R2BGA1</accession>
<feature type="coiled-coil region" evidence="1">
    <location>
        <begin position="11"/>
        <end position="38"/>
    </location>
</feature>
<dbReference type="Proteomes" id="UP000187209">
    <property type="component" value="Unassembled WGS sequence"/>
</dbReference>